<gene>
    <name evidence="3" type="ORF">D3H35_14820</name>
</gene>
<accession>A0A398CSU4</accession>
<comment type="caution">
    <text evidence="3">The sequence shown here is derived from an EMBL/GenBank/DDBJ whole genome shotgun (WGS) entry which is preliminary data.</text>
</comment>
<evidence type="ECO:0000313" key="4">
    <source>
        <dbReference type="Proteomes" id="UP000266340"/>
    </source>
</evidence>
<dbReference type="OrthoDB" id="9765879at2"/>
<dbReference type="InterPro" id="IPR050991">
    <property type="entry name" value="ECM_Regulatory_Proteins"/>
</dbReference>
<dbReference type="SMART" id="SM00060">
    <property type="entry name" value="FN3"/>
    <property type="match status" value="3"/>
</dbReference>
<dbReference type="InterPro" id="IPR013783">
    <property type="entry name" value="Ig-like_fold"/>
</dbReference>
<feature type="domain" description="Fibronectin type-III" evidence="2">
    <location>
        <begin position="101"/>
        <end position="190"/>
    </location>
</feature>
<reference evidence="3 4" key="1">
    <citation type="submission" date="2018-09" db="EMBL/GenBank/DDBJ databases">
        <title>Cohnella cavernae sp. nov., isolated from a karst cave.</title>
        <authorList>
            <person name="Zhu H."/>
        </authorList>
    </citation>
    <scope>NUCLEOTIDE SEQUENCE [LARGE SCALE GENOMIC DNA]</scope>
    <source>
        <strain evidence="3 4">K2E09-144</strain>
    </source>
</reference>
<dbReference type="Pfam" id="PF00041">
    <property type="entry name" value="fn3"/>
    <property type="match status" value="2"/>
</dbReference>
<keyword evidence="4" id="KW-1185">Reference proteome</keyword>
<organism evidence="3 4">
    <name type="scientific">Cohnella faecalis</name>
    <dbReference type="NCBI Taxonomy" id="2315694"/>
    <lineage>
        <taxon>Bacteria</taxon>
        <taxon>Bacillati</taxon>
        <taxon>Bacillota</taxon>
        <taxon>Bacilli</taxon>
        <taxon>Bacillales</taxon>
        <taxon>Paenibacillaceae</taxon>
        <taxon>Cohnella</taxon>
    </lineage>
</organism>
<dbReference type="PROSITE" id="PS50853">
    <property type="entry name" value="FN3"/>
    <property type="match status" value="2"/>
</dbReference>
<protein>
    <recommendedName>
        <fullName evidence="2">Fibronectin type-III domain-containing protein</fullName>
    </recommendedName>
</protein>
<dbReference type="EMBL" id="QXJM01000039">
    <property type="protein sequence ID" value="RIE02034.1"/>
    <property type="molecule type" value="Genomic_DNA"/>
</dbReference>
<dbReference type="AlphaFoldDB" id="A0A398CSU4"/>
<dbReference type="PANTHER" id="PTHR46708">
    <property type="entry name" value="TENASCIN"/>
    <property type="match status" value="1"/>
</dbReference>
<dbReference type="Proteomes" id="UP000266340">
    <property type="component" value="Unassembled WGS sequence"/>
</dbReference>
<evidence type="ECO:0000256" key="1">
    <source>
        <dbReference type="ARBA" id="ARBA00022737"/>
    </source>
</evidence>
<evidence type="ECO:0000313" key="3">
    <source>
        <dbReference type="EMBL" id="RIE02034.1"/>
    </source>
</evidence>
<dbReference type="SUPFAM" id="SSF49265">
    <property type="entry name" value="Fibronectin type III"/>
    <property type="match status" value="2"/>
</dbReference>
<feature type="domain" description="Fibronectin type-III" evidence="2">
    <location>
        <begin position="191"/>
        <end position="281"/>
    </location>
</feature>
<dbReference type="Gene3D" id="2.60.40.10">
    <property type="entry name" value="Immunoglobulins"/>
    <property type="match status" value="3"/>
</dbReference>
<dbReference type="RefSeq" id="WP_119150075.1">
    <property type="nucleotide sequence ID" value="NZ_QXJM01000039.1"/>
</dbReference>
<dbReference type="InterPro" id="IPR003961">
    <property type="entry name" value="FN3_dom"/>
</dbReference>
<dbReference type="CDD" id="cd00063">
    <property type="entry name" value="FN3"/>
    <property type="match status" value="3"/>
</dbReference>
<dbReference type="InterPro" id="IPR036116">
    <property type="entry name" value="FN3_sf"/>
</dbReference>
<dbReference type="PANTHER" id="PTHR46708:SF2">
    <property type="entry name" value="FIBRONECTIN TYPE-III DOMAIN-CONTAINING PROTEIN"/>
    <property type="match status" value="1"/>
</dbReference>
<evidence type="ECO:0000259" key="2">
    <source>
        <dbReference type="PROSITE" id="PS50853"/>
    </source>
</evidence>
<sequence>MSATTVAAPLTDLASGAITGSTVELSWTAAVGASSVTVEVSTNGGSSWKPATVETAISANASTAKVTGLLAGTDYKLRLNVTGGENNGLSNVLAIKTANEVVTSLAVTGKSANTVALSWSSLIRASSVSVEFRTTGGEWQPASAGALSSSSKTATVRGLQANTEYEIRLKVVGGANEGASYPVSVKTDALKLTSLSNTGKTSSSVTLKWTVPARAASFGILISTNGGVSWGVVEYPELGLDSTSATITGLSAYTSYKFKLAISGGDYEGESNEITVRTTRA</sequence>
<keyword evidence="1" id="KW-0677">Repeat</keyword>
<name>A0A398CSU4_9BACL</name>
<proteinExistence type="predicted"/>